<evidence type="ECO:0000313" key="16">
    <source>
        <dbReference type="Proteomes" id="UP001292094"/>
    </source>
</evidence>
<feature type="domain" description="Tyrosine specific protein phosphatases" evidence="14">
    <location>
        <begin position="93"/>
        <end position="153"/>
    </location>
</feature>
<evidence type="ECO:0000256" key="10">
    <source>
        <dbReference type="ARBA" id="ARBA00051722"/>
    </source>
</evidence>
<evidence type="ECO:0000256" key="9">
    <source>
        <dbReference type="ARBA" id="ARBA00048336"/>
    </source>
</evidence>
<evidence type="ECO:0000256" key="6">
    <source>
        <dbReference type="ARBA" id="ARBA00022912"/>
    </source>
</evidence>
<comment type="catalytic activity">
    <reaction evidence="10">
        <text>O-phospho-L-tyrosyl-[protein] + H2O = L-tyrosyl-[protein] + phosphate</text>
        <dbReference type="Rhea" id="RHEA:10684"/>
        <dbReference type="Rhea" id="RHEA-COMP:10136"/>
        <dbReference type="Rhea" id="RHEA-COMP:20101"/>
        <dbReference type="ChEBI" id="CHEBI:15377"/>
        <dbReference type="ChEBI" id="CHEBI:43474"/>
        <dbReference type="ChEBI" id="CHEBI:46858"/>
        <dbReference type="ChEBI" id="CHEBI:61978"/>
        <dbReference type="EC" id="3.1.3.48"/>
    </reaction>
</comment>
<evidence type="ECO:0000256" key="3">
    <source>
        <dbReference type="ARBA" id="ARBA00008601"/>
    </source>
</evidence>
<keyword evidence="6" id="KW-0904">Protein phosphatase</keyword>
<reference evidence="15" key="1">
    <citation type="submission" date="2023-11" db="EMBL/GenBank/DDBJ databases">
        <title>Genome assemblies of two species of porcelain crab, Petrolisthes cinctipes and Petrolisthes manimaculis (Anomura: Porcellanidae).</title>
        <authorList>
            <person name="Angst P."/>
        </authorList>
    </citation>
    <scope>NUCLEOTIDE SEQUENCE</scope>
    <source>
        <strain evidence="15">PB745_02</strain>
        <tissue evidence="15">Gill</tissue>
    </source>
</reference>
<organism evidence="15 16">
    <name type="scientific">Petrolisthes manimaculis</name>
    <dbReference type="NCBI Taxonomy" id="1843537"/>
    <lineage>
        <taxon>Eukaryota</taxon>
        <taxon>Metazoa</taxon>
        <taxon>Ecdysozoa</taxon>
        <taxon>Arthropoda</taxon>
        <taxon>Crustacea</taxon>
        <taxon>Multicrustacea</taxon>
        <taxon>Malacostraca</taxon>
        <taxon>Eumalacostraca</taxon>
        <taxon>Eucarida</taxon>
        <taxon>Decapoda</taxon>
        <taxon>Pleocyemata</taxon>
        <taxon>Anomura</taxon>
        <taxon>Galatheoidea</taxon>
        <taxon>Porcellanidae</taxon>
        <taxon>Petrolisthes</taxon>
    </lineage>
</organism>
<dbReference type="GO" id="GO:0008138">
    <property type="term" value="F:protein tyrosine/serine/threonine phosphatase activity"/>
    <property type="evidence" value="ECO:0007669"/>
    <property type="project" value="InterPro"/>
</dbReference>
<comment type="catalytic activity">
    <reaction evidence="8">
        <text>O-phospho-L-seryl-[protein] + H2O = L-seryl-[protein] + phosphate</text>
        <dbReference type="Rhea" id="RHEA:20629"/>
        <dbReference type="Rhea" id="RHEA-COMP:9863"/>
        <dbReference type="Rhea" id="RHEA-COMP:11604"/>
        <dbReference type="ChEBI" id="CHEBI:15377"/>
        <dbReference type="ChEBI" id="CHEBI:29999"/>
        <dbReference type="ChEBI" id="CHEBI:43474"/>
        <dbReference type="ChEBI" id="CHEBI:83421"/>
        <dbReference type="EC" id="3.1.3.16"/>
    </reaction>
</comment>
<keyword evidence="5" id="KW-0378">Hydrolase</keyword>
<dbReference type="Proteomes" id="UP001292094">
    <property type="component" value="Unassembled WGS sequence"/>
</dbReference>
<evidence type="ECO:0000256" key="5">
    <source>
        <dbReference type="ARBA" id="ARBA00022801"/>
    </source>
</evidence>
<evidence type="ECO:0000259" key="14">
    <source>
        <dbReference type="PROSITE" id="PS50056"/>
    </source>
</evidence>
<dbReference type="InterPro" id="IPR016130">
    <property type="entry name" value="Tyr_Pase_AS"/>
</dbReference>
<dbReference type="InterPro" id="IPR000387">
    <property type="entry name" value="Tyr_Pase_dom"/>
</dbReference>
<keyword evidence="16" id="KW-1185">Reference proteome</keyword>
<dbReference type="Pfam" id="PF00782">
    <property type="entry name" value="DSPc"/>
    <property type="match status" value="1"/>
</dbReference>
<evidence type="ECO:0000256" key="1">
    <source>
        <dbReference type="ARBA" id="ARBA00004123"/>
    </source>
</evidence>
<evidence type="ECO:0000256" key="11">
    <source>
        <dbReference type="PIRSR" id="PIRSR000941-50"/>
    </source>
</evidence>
<evidence type="ECO:0000259" key="13">
    <source>
        <dbReference type="PROSITE" id="PS50054"/>
    </source>
</evidence>
<feature type="active site" description="Phosphocysteine intermediate" evidence="11">
    <location>
        <position position="115"/>
    </location>
</feature>
<gene>
    <name evidence="15" type="ORF">Pmani_035641</name>
</gene>
<proteinExistence type="inferred from homology"/>
<dbReference type="PROSITE" id="PS50054">
    <property type="entry name" value="TYR_PHOSPHATASE_DUAL"/>
    <property type="match status" value="1"/>
</dbReference>
<evidence type="ECO:0000313" key="15">
    <source>
        <dbReference type="EMBL" id="KAK4291531.1"/>
    </source>
</evidence>
<dbReference type="InterPro" id="IPR029021">
    <property type="entry name" value="Prot-tyrosine_phosphatase-like"/>
</dbReference>
<dbReference type="InterPro" id="IPR020422">
    <property type="entry name" value="TYR_PHOSPHATASE_DUAL_dom"/>
</dbReference>
<keyword evidence="4" id="KW-0963">Cytoplasm</keyword>
<sequence length="393" mass="43828">MAALSFMLRSLCCPSMGASEFFGDGRLDRIEEGLYLGTLDAACDIETVSGLNVTHILTVASQPLPQHTVQAFTGRSSLFYIKVYDDVCSDLLSHFQDAVDFIKQGQNIGTVLVHCLCGVSRSSTLVTCYLMNKYNITRDKALKRVQKRRSCAVPNRGFMDQLLLYQTMGCQLNTSHLQYKLYLLHTVGSVLTKDYERKVDAKYRVIFQPDPTSLTSLPSPAYRCQNCRSPLISEDALIPHYPNETPDWRDGKWSERLQKDSNSSSSSSGMVSGRLKKDSNSSSNRKWSGRLEKGSNSSSSSGMVSGRLKKGSNSHSSSGMVCDKGVFTFPIAWMEKTLGEELLPGPTSLRGRLTCPICQHCIGHYDWLQGYKCECKAKITPGFYFIPSRLEKY</sequence>
<evidence type="ECO:0000256" key="7">
    <source>
        <dbReference type="ARBA" id="ARBA00023242"/>
    </source>
</evidence>
<comment type="catalytic activity">
    <reaction evidence="9">
        <text>O-phospho-L-threonyl-[protein] + H2O = L-threonyl-[protein] + phosphate</text>
        <dbReference type="Rhea" id="RHEA:47004"/>
        <dbReference type="Rhea" id="RHEA-COMP:11060"/>
        <dbReference type="Rhea" id="RHEA-COMP:11605"/>
        <dbReference type="ChEBI" id="CHEBI:15377"/>
        <dbReference type="ChEBI" id="CHEBI:30013"/>
        <dbReference type="ChEBI" id="CHEBI:43474"/>
        <dbReference type="ChEBI" id="CHEBI:61977"/>
        <dbReference type="EC" id="3.1.3.16"/>
    </reaction>
</comment>
<name>A0AAE1TNH6_9EUCA</name>
<dbReference type="EMBL" id="JAWZYT010005127">
    <property type="protein sequence ID" value="KAK4291531.1"/>
    <property type="molecule type" value="Genomic_DNA"/>
</dbReference>
<dbReference type="GO" id="GO:0005634">
    <property type="term" value="C:nucleus"/>
    <property type="evidence" value="ECO:0007669"/>
    <property type="project" value="UniProtKB-SubCell"/>
</dbReference>
<evidence type="ECO:0000256" key="4">
    <source>
        <dbReference type="ARBA" id="ARBA00022490"/>
    </source>
</evidence>
<dbReference type="PANTHER" id="PTHR45848">
    <property type="entry name" value="DUAL SPECIFICITY PROTEIN PHOSPHATASE 12 FAMILY MEMBER"/>
    <property type="match status" value="1"/>
</dbReference>
<dbReference type="PANTHER" id="PTHR45848:SF4">
    <property type="entry name" value="DUAL SPECIFICITY PROTEIN PHOSPHATASE 12"/>
    <property type="match status" value="1"/>
</dbReference>
<evidence type="ECO:0008006" key="17">
    <source>
        <dbReference type="Google" id="ProtNLM"/>
    </source>
</evidence>
<dbReference type="SUPFAM" id="SSF52799">
    <property type="entry name" value="(Phosphotyrosine protein) phosphatases II"/>
    <property type="match status" value="1"/>
</dbReference>
<dbReference type="AlphaFoldDB" id="A0AAE1TNH6"/>
<dbReference type="CDD" id="cd14498">
    <property type="entry name" value="DSP"/>
    <property type="match status" value="1"/>
</dbReference>
<dbReference type="Gene3D" id="3.90.190.10">
    <property type="entry name" value="Protein tyrosine phosphatase superfamily"/>
    <property type="match status" value="1"/>
</dbReference>
<evidence type="ECO:0000256" key="2">
    <source>
        <dbReference type="ARBA" id="ARBA00004496"/>
    </source>
</evidence>
<evidence type="ECO:0000256" key="8">
    <source>
        <dbReference type="ARBA" id="ARBA00047761"/>
    </source>
</evidence>
<dbReference type="PIRSF" id="PIRSF000941">
    <property type="entry name" value="DUSP12"/>
    <property type="match status" value="1"/>
</dbReference>
<dbReference type="PROSITE" id="PS50056">
    <property type="entry name" value="TYR_PHOSPHATASE_2"/>
    <property type="match status" value="1"/>
</dbReference>
<dbReference type="FunFam" id="3.90.190.10:FF:000056">
    <property type="entry name" value="Dual specificity phosphatase 12"/>
    <property type="match status" value="1"/>
</dbReference>
<feature type="domain" description="Tyrosine-protein phosphatase" evidence="13">
    <location>
        <begin position="26"/>
        <end position="171"/>
    </location>
</feature>
<feature type="region of interest" description="Disordered" evidence="12">
    <location>
        <begin position="242"/>
        <end position="318"/>
    </location>
</feature>
<feature type="compositionally biased region" description="Low complexity" evidence="12">
    <location>
        <begin position="294"/>
        <end position="306"/>
    </location>
</feature>
<dbReference type="GO" id="GO:0004725">
    <property type="term" value="F:protein tyrosine phosphatase activity"/>
    <property type="evidence" value="ECO:0007669"/>
    <property type="project" value="UniProtKB-EC"/>
</dbReference>
<protein>
    <recommendedName>
        <fullName evidence="17">Protein-tyrosine-phosphatase</fullName>
    </recommendedName>
</protein>
<evidence type="ECO:0000256" key="12">
    <source>
        <dbReference type="SAM" id="MobiDB-lite"/>
    </source>
</evidence>
<dbReference type="InterPro" id="IPR000340">
    <property type="entry name" value="Dual-sp_phosphatase_cat-dom"/>
</dbReference>
<comment type="caution">
    <text evidence="15">The sequence shown here is derived from an EMBL/GenBank/DDBJ whole genome shotgun (WGS) entry which is preliminary data.</text>
</comment>
<comment type="similarity">
    <text evidence="3">Belongs to the protein-tyrosine phosphatase family. Non-receptor class dual specificity subfamily.</text>
</comment>
<dbReference type="SMART" id="SM00195">
    <property type="entry name" value="DSPc"/>
    <property type="match status" value="1"/>
</dbReference>
<accession>A0AAE1TNH6</accession>
<dbReference type="GO" id="GO:0004722">
    <property type="term" value="F:protein serine/threonine phosphatase activity"/>
    <property type="evidence" value="ECO:0007669"/>
    <property type="project" value="UniProtKB-EC"/>
</dbReference>
<keyword evidence="7" id="KW-0539">Nucleus</keyword>
<feature type="compositionally biased region" description="Basic and acidic residues" evidence="12">
    <location>
        <begin position="246"/>
        <end position="259"/>
    </location>
</feature>
<comment type="subcellular location">
    <subcellularLocation>
        <location evidence="2">Cytoplasm</location>
    </subcellularLocation>
    <subcellularLocation>
        <location evidence="1">Nucleus</location>
    </subcellularLocation>
</comment>
<dbReference type="InterPro" id="IPR016278">
    <property type="entry name" value="DUSP12"/>
</dbReference>
<dbReference type="PROSITE" id="PS00383">
    <property type="entry name" value="TYR_PHOSPHATASE_1"/>
    <property type="match status" value="1"/>
</dbReference>
<dbReference type="GO" id="GO:0005737">
    <property type="term" value="C:cytoplasm"/>
    <property type="evidence" value="ECO:0007669"/>
    <property type="project" value="UniProtKB-SubCell"/>
</dbReference>